<dbReference type="InterPro" id="IPR004001">
    <property type="entry name" value="Actin_CS"/>
</dbReference>
<dbReference type="Gene3D" id="3.30.420.40">
    <property type="match status" value="2"/>
</dbReference>
<evidence type="ECO:0000256" key="3">
    <source>
        <dbReference type="ARBA" id="ARBA00022490"/>
    </source>
</evidence>
<evidence type="ECO:0000256" key="5">
    <source>
        <dbReference type="ARBA" id="ARBA00022840"/>
    </source>
</evidence>
<evidence type="ECO:0000313" key="9">
    <source>
        <dbReference type="RefSeq" id="XP_033811610.1"/>
    </source>
</evidence>
<dbReference type="SMART" id="SM00268">
    <property type="entry name" value="ACTIN"/>
    <property type="match status" value="1"/>
</dbReference>
<organism evidence="8 9">
    <name type="scientific">Geotrypetes seraphini</name>
    <name type="common">Gaboon caecilian</name>
    <name type="synonym">Caecilia seraphini</name>
    <dbReference type="NCBI Taxonomy" id="260995"/>
    <lineage>
        <taxon>Eukaryota</taxon>
        <taxon>Metazoa</taxon>
        <taxon>Chordata</taxon>
        <taxon>Craniata</taxon>
        <taxon>Vertebrata</taxon>
        <taxon>Euteleostomi</taxon>
        <taxon>Amphibia</taxon>
        <taxon>Gymnophiona</taxon>
        <taxon>Geotrypetes</taxon>
    </lineage>
</organism>
<dbReference type="InterPro" id="IPR020902">
    <property type="entry name" value="Actin/actin-like_CS"/>
</dbReference>
<keyword evidence="8" id="KW-1185">Reference proteome</keyword>
<dbReference type="KEGG" id="gsh:117365361"/>
<protein>
    <submittedName>
        <fullName evidence="9">Actin-85C-like</fullName>
    </submittedName>
</protein>
<dbReference type="PRINTS" id="PR00190">
    <property type="entry name" value="ACTIN"/>
</dbReference>
<dbReference type="PANTHER" id="PTHR11937">
    <property type="entry name" value="ACTIN"/>
    <property type="match status" value="1"/>
</dbReference>
<dbReference type="InterPro" id="IPR043129">
    <property type="entry name" value="ATPase_NBD"/>
</dbReference>
<dbReference type="FunFam" id="3.30.420.40:FF:000148">
    <property type="entry name" value="Actin, alpha skeletal muscle"/>
    <property type="match status" value="1"/>
</dbReference>
<dbReference type="RefSeq" id="XP_033811610.1">
    <property type="nucleotide sequence ID" value="XM_033955719.1"/>
</dbReference>
<comment type="subcellular location">
    <subcellularLocation>
        <location evidence="1">Cytoplasm</location>
        <location evidence="1">Cytoskeleton</location>
    </subcellularLocation>
</comment>
<dbReference type="GO" id="GO:0005524">
    <property type="term" value="F:ATP binding"/>
    <property type="evidence" value="ECO:0007669"/>
    <property type="project" value="UniProtKB-KW"/>
</dbReference>
<keyword evidence="4" id="KW-0547">Nucleotide-binding</keyword>
<accession>A0A6P8S0I7</accession>
<evidence type="ECO:0000256" key="7">
    <source>
        <dbReference type="RuleBase" id="RU000487"/>
    </source>
</evidence>
<keyword evidence="5" id="KW-0067">ATP-binding</keyword>
<dbReference type="FunFam" id="3.90.640.10:FF:000007">
    <property type="entry name" value="Actin like 7B"/>
    <property type="match status" value="1"/>
</dbReference>
<comment type="similarity">
    <text evidence="2 7">Belongs to the actin family.</text>
</comment>
<gene>
    <name evidence="9" type="primary">LOC117365361</name>
</gene>
<evidence type="ECO:0000256" key="2">
    <source>
        <dbReference type="ARBA" id="ARBA00006752"/>
    </source>
</evidence>
<dbReference type="CDD" id="cd13397">
    <property type="entry name" value="ASKHA_NBD_actin_Arp-T1-3"/>
    <property type="match status" value="1"/>
</dbReference>
<dbReference type="GO" id="GO:0005856">
    <property type="term" value="C:cytoskeleton"/>
    <property type="evidence" value="ECO:0007669"/>
    <property type="project" value="UniProtKB-SubCell"/>
</dbReference>
<evidence type="ECO:0000313" key="8">
    <source>
        <dbReference type="Proteomes" id="UP000515159"/>
    </source>
</evidence>
<dbReference type="GeneID" id="117365361"/>
<evidence type="ECO:0000256" key="4">
    <source>
        <dbReference type="ARBA" id="ARBA00022741"/>
    </source>
</evidence>
<dbReference type="InParanoid" id="A0A6P8S0I7"/>
<name>A0A6P8S0I7_GEOSA</name>
<evidence type="ECO:0000256" key="6">
    <source>
        <dbReference type="ARBA" id="ARBA00023212"/>
    </source>
</evidence>
<proteinExistence type="inferred from homology"/>
<reference evidence="9" key="1">
    <citation type="submission" date="2025-08" db="UniProtKB">
        <authorList>
            <consortium name="RefSeq"/>
        </authorList>
    </citation>
    <scope>IDENTIFICATION</scope>
</reference>
<dbReference type="Gene3D" id="3.90.640.10">
    <property type="entry name" value="Actin, Chain A, domain 4"/>
    <property type="match status" value="1"/>
</dbReference>
<dbReference type="PROSITE" id="PS01132">
    <property type="entry name" value="ACTINS_ACT_LIKE"/>
    <property type="match status" value="1"/>
</dbReference>
<dbReference type="PROSITE" id="PS00406">
    <property type="entry name" value="ACTINS_1"/>
    <property type="match status" value="1"/>
</dbReference>
<evidence type="ECO:0000256" key="1">
    <source>
        <dbReference type="ARBA" id="ARBA00004245"/>
    </source>
</evidence>
<dbReference type="AlphaFoldDB" id="A0A6P8S0I7"/>
<dbReference type="SUPFAM" id="SSF53067">
    <property type="entry name" value="Actin-like ATPase domain"/>
    <property type="match status" value="2"/>
</dbReference>
<dbReference type="OrthoDB" id="6953074at2759"/>
<dbReference type="Pfam" id="PF00022">
    <property type="entry name" value="Actin"/>
    <property type="match status" value="1"/>
</dbReference>
<dbReference type="Proteomes" id="UP000515159">
    <property type="component" value="Chromosome 8"/>
</dbReference>
<keyword evidence="6" id="KW-0206">Cytoskeleton</keyword>
<sequence length="377" mass="42082">MFNLKVLDTPAVIFDNGSGLCKAGIAGENIPRVIIPTVVGRARATAVMLGVGHKGYYIGDEAQAKRGILSLNYPMEHGIVTSWEDMEKVWRHLYQEELKLKAYKRPVMLTEAPLNPHANREKMAEIMFEVFNVPAMFVALQAILSLYALGQTTGIVLDSGDGVTHTVPIYEGHCLPQGVCRMNFAGRDITKYFAMLLMESGHYFVSTAEREVVKDIKEKLCYVAVDINLENMKPPKEILRKYILPDGNIIKIGDQLYRAPEVLFTPINAGNTATGVHQMILESIRKCDMDIHKYLFGNMVLAGGSTLFHGLDKRVLKEVQLLAPRGLTLKIRAPPERIFSGWIGASILSSLPTFKPMWVTVNDYKEYGPAAIHQKCF</sequence>
<dbReference type="InterPro" id="IPR004000">
    <property type="entry name" value="Actin"/>
</dbReference>
<keyword evidence="3" id="KW-0963">Cytoplasm</keyword>